<dbReference type="InterPro" id="IPR036179">
    <property type="entry name" value="Ig-like_dom_sf"/>
</dbReference>
<evidence type="ECO:0000259" key="4">
    <source>
        <dbReference type="PROSITE" id="PS50835"/>
    </source>
</evidence>
<dbReference type="Pfam" id="PF07686">
    <property type="entry name" value="V-set"/>
    <property type="match status" value="1"/>
</dbReference>
<feature type="domain" description="Ig-like" evidence="4">
    <location>
        <begin position="1"/>
        <end position="103"/>
    </location>
</feature>
<dbReference type="InterPro" id="IPR013106">
    <property type="entry name" value="Ig_V-set"/>
</dbReference>
<keyword evidence="1" id="KW-0391">Immunity</keyword>
<accession>A0A8I5ZL34</accession>
<dbReference type="GO" id="GO:0005576">
    <property type="term" value="C:extracellular region"/>
    <property type="evidence" value="ECO:0007669"/>
    <property type="project" value="UniProtKB-ARBA"/>
</dbReference>
<dbReference type="PROSITE" id="PS50835">
    <property type="entry name" value="IG_LIKE"/>
    <property type="match status" value="1"/>
</dbReference>
<dbReference type="InterPro" id="IPR050199">
    <property type="entry name" value="IgHV"/>
</dbReference>
<sequence>EVQPGSSVKLSCKASGYTFTDYVTHLVKQRPGQGLEWIGWIYSEDGDTKFAEKCKNKDTRNTDTSSNTANMQLSSLTSEDRATYFCVRHNFATIPLVCQKPLSSKI</sequence>
<evidence type="ECO:0000313" key="7">
    <source>
        <dbReference type="RGD" id="2321747"/>
    </source>
</evidence>
<keyword evidence="3" id="KW-1280">Immunoglobulin</keyword>
<dbReference type="GeneTree" id="ENSGT00950000183013"/>
<dbReference type="PANTHER" id="PTHR23266">
    <property type="entry name" value="IMMUNOGLOBULIN HEAVY CHAIN"/>
    <property type="match status" value="1"/>
</dbReference>
<reference evidence="5" key="2">
    <citation type="submission" date="2025-08" db="UniProtKB">
        <authorList>
            <consortium name="Ensembl"/>
        </authorList>
    </citation>
    <scope>IDENTIFICATION</scope>
    <source>
        <strain evidence="5">Brown Norway</strain>
    </source>
</reference>
<gene>
    <name evidence="7" type="primary">Ighl12</name>
</gene>
<evidence type="ECO:0000256" key="3">
    <source>
        <dbReference type="ARBA" id="ARBA00043265"/>
    </source>
</evidence>
<dbReference type="OrthoDB" id="9587564at2759"/>
<name>A0A8I5ZL34_RAT</name>
<keyword evidence="6" id="KW-1185">Reference proteome</keyword>
<dbReference type="SUPFAM" id="SSF48726">
    <property type="entry name" value="Immunoglobulin"/>
    <property type="match status" value="1"/>
</dbReference>
<reference evidence="5" key="1">
    <citation type="submission" date="2024-01" db="EMBL/GenBank/DDBJ databases">
        <title>GRCr8: a new rat reference genome assembly contstructed from accurate long reads and long range scaffolding.</title>
        <authorList>
            <person name="Doris P.A."/>
            <person name="Kalbfleisch T."/>
            <person name="Li K."/>
            <person name="Howe K."/>
            <person name="Wood J."/>
        </authorList>
    </citation>
    <scope>NUCLEOTIDE SEQUENCE [LARGE SCALE GENOMIC DNA]</scope>
    <source>
        <strain evidence="5">Brown Norway</strain>
    </source>
</reference>
<dbReference type="GO" id="GO:0019814">
    <property type="term" value="C:immunoglobulin complex"/>
    <property type="evidence" value="ECO:0007669"/>
    <property type="project" value="UniProtKB-KW"/>
</dbReference>
<protein>
    <recommendedName>
        <fullName evidence="4">Ig-like domain-containing protein</fullName>
    </recommendedName>
</protein>
<evidence type="ECO:0000256" key="1">
    <source>
        <dbReference type="ARBA" id="ARBA00022859"/>
    </source>
</evidence>
<evidence type="ECO:0000313" key="5">
    <source>
        <dbReference type="Ensembl" id="ENSRNOP00000078570.2"/>
    </source>
</evidence>
<dbReference type="Gene3D" id="2.60.40.10">
    <property type="entry name" value="Immunoglobulins"/>
    <property type="match status" value="1"/>
</dbReference>
<keyword evidence="2" id="KW-1064">Adaptive immunity</keyword>
<dbReference type="FunCoup" id="A0A8I5ZL34">
    <property type="interactions" value="402"/>
</dbReference>
<organism evidence="5 6">
    <name type="scientific">Rattus norvegicus</name>
    <name type="common">Rat</name>
    <dbReference type="NCBI Taxonomy" id="10116"/>
    <lineage>
        <taxon>Eukaryota</taxon>
        <taxon>Metazoa</taxon>
        <taxon>Chordata</taxon>
        <taxon>Craniata</taxon>
        <taxon>Vertebrata</taxon>
        <taxon>Euteleostomi</taxon>
        <taxon>Mammalia</taxon>
        <taxon>Eutheria</taxon>
        <taxon>Euarchontoglires</taxon>
        <taxon>Glires</taxon>
        <taxon>Rodentia</taxon>
        <taxon>Myomorpha</taxon>
        <taxon>Muroidea</taxon>
        <taxon>Muridae</taxon>
        <taxon>Murinae</taxon>
        <taxon>Rattus</taxon>
    </lineage>
</organism>
<dbReference type="AGR" id="RGD:2321747"/>
<evidence type="ECO:0000313" key="6">
    <source>
        <dbReference type="Proteomes" id="UP000002494"/>
    </source>
</evidence>
<dbReference type="SMART" id="SM00406">
    <property type="entry name" value="IGv"/>
    <property type="match status" value="1"/>
</dbReference>
<dbReference type="GO" id="GO:0016064">
    <property type="term" value="P:immunoglobulin mediated immune response"/>
    <property type="evidence" value="ECO:0000318"/>
    <property type="project" value="GO_Central"/>
</dbReference>
<dbReference type="AlphaFoldDB" id="A0A8I5ZL34"/>
<dbReference type="OMA" id="MECNWIL"/>
<reference evidence="5" key="3">
    <citation type="submission" date="2025-09" db="UniProtKB">
        <authorList>
            <consortium name="Ensembl"/>
        </authorList>
    </citation>
    <scope>IDENTIFICATION</scope>
    <source>
        <strain evidence="5">Brown Norway</strain>
    </source>
</reference>
<dbReference type="InterPro" id="IPR007110">
    <property type="entry name" value="Ig-like_dom"/>
</dbReference>
<dbReference type="Proteomes" id="UP000002494">
    <property type="component" value="Chromosome 6"/>
</dbReference>
<dbReference type="InterPro" id="IPR013783">
    <property type="entry name" value="Ig-like_fold"/>
</dbReference>
<dbReference type="RGD" id="2321747">
    <property type="gene designation" value="Ighl12"/>
</dbReference>
<proteinExistence type="predicted"/>
<dbReference type="Ensembl" id="ENSRNOT00000096064.2">
    <property type="protein sequence ID" value="ENSRNOP00000078570.2"/>
    <property type="gene ID" value="ENSRNOG00000074199.1"/>
</dbReference>
<dbReference type="GO" id="GO:0003823">
    <property type="term" value="F:antigen binding"/>
    <property type="evidence" value="ECO:0000318"/>
    <property type="project" value="GO_Central"/>
</dbReference>
<evidence type="ECO:0000256" key="2">
    <source>
        <dbReference type="ARBA" id="ARBA00023130"/>
    </source>
</evidence>